<sequence length="176" mass="20253">MKTYLKIAVLALSLSACSLPNKRFSLPERVMFKGVEYQQVTHNQLDEMQQSLYLPVNSSKNPDDWQKGFLFFLDKNSQQRTLQQRLALREKSFANQANTQANLAITQDELRTEVIYPPTERFQNQQLEVSRGRDSQCGFSQMQFSDKRAVSAKNLQADLAELAIAFSKLPWLVECK</sequence>
<name>A0A949T3X9_9PAST</name>
<reference evidence="3 5" key="1">
    <citation type="journal article" date="2021" name="Mol. Ecol.">
        <title>Polar bear-adapted Ursidibacter maritimus are remarkably conserved after generations in captivity.</title>
        <authorList>
            <person name="Espinosa-Gongora C."/>
            <person name="Hansen M.J."/>
            <person name="Bertelsen M.F."/>
            <person name="Bojesen A.M."/>
        </authorList>
    </citation>
    <scope>NUCLEOTIDE SEQUENCE</scope>
    <source>
        <strain evidence="3">Pb43105x</strain>
        <strain evidence="2 5">Pb43106</strain>
    </source>
</reference>
<evidence type="ECO:0000313" key="3">
    <source>
        <dbReference type="EMBL" id="MBV6546335.1"/>
    </source>
</evidence>
<feature type="chain" id="PRO_5037360960" evidence="1">
    <location>
        <begin position="19"/>
        <end position="176"/>
    </location>
</feature>
<dbReference type="EMBL" id="JABULY010000001">
    <property type="protein sequence ID" value="MBV6531332.1"/>
    <property type="molecule type" value="Genomic_DNA"/>
</dbReference>
<keyword evidence="5" id="KW-1185">Reference proteome</keyword>
<dbReference type="Proteomes" id="UP000732858">
    <property type="component" value="Unassembled WGS sequence"/>
</dbReference>
<protein>
    <submittedName>
        <fullName evidence="3">ABC transporter ATPase</fullName>
    </submittedName>
</protein>
<feature type="signal peptide" evidence="1">
    <location>
        <begin position="1"/>
        <end position="18"/>
    </location>
</feature>
<evidence type="ECO:0000313" key="5">
    <source>
        <dbReference type="Proteomes" id="UP001196379"/>
    </source>
</evidence>
<dbReference type="AlphaFoldDB" id="A0A949T3X9"/>
<dbReference type="Proteomes" id="UP001196379">
    <property type="component" value="Unassembled WGS sequence"/>
</dbReference>
<dbReference type="GeneID" id="65549271"/>
<dbReference type="OrthoDB" id="5675937at2"/>
<evidence type="ECO:0000256" key="1">
    <source>
        <dbReference type="SAM" id="SignalP"/>
    </source>
</evidence>
<keyword evidence="1" id="KW-0732">Signal</keyword>
<gene>
    <name evidence="2" type="ORF">HT657_04105</name>
    <name evidence="3" type="ORF">HT672_03360</name>
</gene>
<dbReference type="EMBL" id="JABUMC010000005">
    <property type="protein sequence ID" value="MBV6546335.1"/>
    <property type="molecule type" value="Genomic_DNA"/>
</dbReference>
<accession>A0A949T3X9</accession>
<proteinExistence type="predicted"/>
<dbReference type="PROSITE" id="PS51257">
    <property type="entry name" value="PROKAR_LIPOPROTEIN"/>
    <property type="match status" value="1"/>
</dbReference>
<comment type="caution">
    <text evidence="3">The sequence shown here is derived from an EMBL/GenBank/DDBJ whole genome shotgun (WGS) entry which is preliminary data.</text>
</comment>
<dbReference type="RefSeq" id="WP_157403378.1">
    <property type="nucleotide sequence ID" value="NZ_JABULY010000001.1"/>
</dbReference>
<evidence type="ECO:0000313" key="2">
    <source>
        <dbReference type="EMBL" id="MBV6531332.1"/>
    </source>
</evidence>
<evidence type="ECO:0000313" key="4">
    <source>
        <dbReference type="Proteomes" id="UP000732858"/>
    </source>
</evidence>
<organism evidence="3 4">
    <name type="scientific">Ursidibacter maritimus</name>
    <dbReference type="NCBI Taxonomy" id="1331689"/>
    <lineage>
        <taxon>Bacteria</taxon>
        <taxon>Pseudomonadati</taxon>
        <taxon>Pseudomonadota</taxon>
        <taxon>Gammaproteobacteria</taxon>
        <taxon>Pasteurellales</taxon>
        <taxon>Pasteurellaceae</taxon>
        <taxon>Ursidibacter</taxon>
    </lineage>
</organism>